<dbReference type="EMBL" id="CAVLGL010000002">
    <property type="protein sequence ID" value="CAK1579705.1"/>
    <property type="molecule type" value="Genomic_DNA"/>
</dbReference>
<dbReference type="Proteomes" id="UP001314205">
    <property type="component" value="Unassembled WGS sequence"/>
</dbReference>
<sequence length="258" mass="30354">MYNPELAKTIVNKLTPTLCYRCYDFSVMQPRVDPYLIKIEKFFKREVELCGPYALPEQMTPPSIVAPQTKTQRINNVTEKTHIPISKKRRQEPSGISHATRLGTPWKPDTKLRTEHRFRVTHREDPDENLKDLVKRYFEMDALCIKPKRPKTDPEEQTLRILERTTTNIEEGRFQTGLLWRKDDFKLPDNYKNSLKRLFNIEKKIDRDSTLKKKYVDQMDALIAKGYAEPAPKPDRRRNEFWVLSGRSTQTNSPSTSI</sequence>
<comment type="caution">
    <text evidence="2">The sequence shown here is derived from an EMBL/GenBank/DDBJ whole genome shotgun (WGS) entry which is preliminary data.</text>
</comment>
<accession>A0AAV1KA28</accession>
<dbReference type="PANTHER" id="PTHR47331">
    <property type="entry name" value="PHD-TYPE DOMAIN-CONTAINING PROTEIN"/>
    <property type="match status" value="1"/>
</dbReference>
<organism evidence="2 3">
    <name type="scientific">Parnassius mnemosyne</name>
    <name type="common">clouded apollo</name>
    <dbReference type="NCBI Taxonomy" id="213953"/>
    <lineage>
        <taxon>Eukaryota</taxon>
        <taxon>Metazoa</taxon>
        <taxon>Ecdysozoa</taxon>
        <taxon>Arthropoda</taxon>
        <taxon>Hexapoda</taxon>
        <taxon>Insecta</taxon>
        <taxon>Pterygota</taxon>
        <taxon>Neoptera</taxon>
        <taxon>Endopterygota</taxon>
        <taxon>Lepidoptera</taxon>
        <taxon>Glossata</taxon>
        <taxon>Ditrysia</taxon>
        <taxon>Papilionoidea</taxon>
        <taxon>Papilionidae</taxon>
        <taxon>Parnassiinae</taxon>
        <taxon>Parnassini</taxon>
        <taxon>Parnassius</taxon>
        <taxon>Driopa</taxon>
    </lineage>
</organism>
<dbReference type="AlphaFoldDB" id="A0AAV1KA28"/>
<reference evidence="2 3" key="1">
    <citation type="submission" date="2023-11" db="EMBL/GenBank/DDBJ databases">
        <authorList>
            <person name="Hedman E."/>
            <person name="Englund M."/>
            <person name="Stromberg M."/>
            <person name="Nyberg Akerstrom W."/>
            <person name="Nylinder S."/>
            <person name="Jareborg N."/>
            <person name="Kallberg Y."/>
            <person name="Kronander E."/>
        </authorList>
    </citation>
    <scope>NUCLEOTIDE SEQUENCE [LARGE SCALE GENOMIC DNA]</scope>
</reference>
<keyword evidence="3" id="KW-1185">Reference proteome</keyword>
<evidence type="ECO:0000256" key="1">
    <source>
        <dbReference type="SAM" id="MobiDB-lite"/>
    </source>
</evidence>
<evidence type="ECO:0000313" key="2">
    <source>
        <dbReference type="EMBL" id="CAK1579705.1"/>
    </source>
</evidence>
<evidence type="ECO:0000313" key="3">
    <source>
        <dbReference type="Proteomes" id="UP001314205"/>
    </source>
</evidence>
<dbReference type="PANTHER" id="PTHR47331:SF1">
    <property type="entry name" value="GAG-LIKE PROTEIN"/>
    <property type="match status" value="1"/>
</dbReference>
<gene>
    <name evidence="2" type="ORF">PARMNEM_LOCUS1611</name>
</gene>
<proteinExistence type="predicted"/>
<name>A0AAV1KA28_9NEOP</name>
<protein>
    <submittedName>
        <fullName evidence="2">Uncharacterized protein</fullName>
    </submittedName>
</protein>
<feature type="region of interest" description="Disordered" evidence="1">
    <location>
        <begin position="84"/>
        <end position="108"/>
    </location>
</feature>